<protein>
    <submittedName>
        <fullName evidence="3">NOP protein chaperone 1</fullName>
    </submittedName>
</protein>
<dbReference type="RefSeq" id="XP_005742691.1">
    <property type="nucleotide sequence ID" value="XM_005742634.1"/>
</dbReference>
<reference evidence="3" key="1">
    <citation type="submission" date="2025-08" db="UniProtKB">
        <authorList>
            <consortium name="RefSeq"/>
        </authorList>
    </citation>
    <scope>IDENTIFICATION</scope>
</reference>
<dbReference type="GO" id="GO:0000492">
    <property type="term" value="P:box C/D snoRNP assembly"/>
    <property type="evidence" value="ECO:0007669"/>
    <property type="project" value="InterPro"/>
</dbReference>
<dbReference type="Pfam" id="PF15370">
    <property type="entry name" value="NOPCHAP1"/>
    <property type="match status" value="1"/>
</dbReference>
<name>A0A9Y3VNW9_9CICH</name>
<feature type="region of interest" description="Disordered" evidence="1">
    <location>
        <begin position="120"/>
        <end position="153"/>
    </location>
</feature>
<keyword evidence="2" id="KW-1185">Reference proteome</keyword>
<proteinExistence type="predicted"/>
<organism evidence="2 3">
    <name type="scientific">Pundamilia nyererei</name>
    <dbReference type="NCBI Taxonomy" id="303518"/>
    <lineage>
        <taxon>Eukaryota</taxon>
        <taxon>Metazoa</taxon>
        <taxon>Chordata</taxon>
        <taxon>Craniata</taxon>
        <taxon>Vertebrata</taxon>
        <taxon>Euteleostomi</taxon>
        <taxon>Actinopterygii</taxon>
        <taxon>Neopterygii</taxon>
        <taxon>Teleostei</taxon>
        <taxon>Neoteleostei</taxon>
        <taxon>Acanthomorphata</taxon>
        <taxon>Ovalentaria</taxon>
        <taxon>Cichlomorphae</taxon>
        <taxon>Cichliformes</taxon>
        <taxon>Cichlidae</taxon>
        <taxon>African cichlids</taxon>
        <taxon>Pseudocrenilabrinae</taxon>
        <taxon>Haplochromini</taxon>
        <taxon>Pundamilia</taxon>
    </lineage>
</organism>
<evidence type="ECO:0000313" key="2">
    <source>
        <dbReference type="Proteomes" id="UP000695023"/>
    </source>
</evidence>
<dbReference type="PANTHER" id="PTHR28674:SF1">
    <property type="entry name" value="NOP PROTEIN CHAPERONE 1"/>
    <property type="match status" value="1"/>
</dbReference>
<sequence length="169" mass="18659">MWTQKKKPTCGGKHYRVLSKSNMELNVKTTSSQALLSCGNGGGLSEKLLLNPKAGRSLQTERVPRSSVLDRLQSFLPQMAEANEKLKRQMEEAPAGRFDIESVDEAERVIEMDVALVELNESGDSETSDSEESDCSNDDGEVTEQNFKLPGDKGKKKKVNILVLDQQGE</sequence>
<accession>A0A9Y3VNW9</accession>
<dbReference type="PANTHER" id="PTHR28674">
    <property type="entry name" value="SIMILAR TO DNA SEGMENT, CHR 10, WAYNE STATE UNIVERSITY 102,-EXPRESSED"/>
    <property type="match status" value="1"/>
</dbReference>
<dbReference type="GO" id="GO:0062064">
    <property type="term" value="F:box C/D methylation guide snoRNP complex binding"/>
    <property type="evidence" value="ECO:0007669"/>
    <property type="project" value="TreeGrafter"/>
</dbReference>
<evidence type="ECO:0000256" key="1">
    <source>
        <dbReference type="SAM" id="MobiDB-lite"/>
    </source>
</evidence>
<dbReference type="CTD" id="121053"/>
<dbReference type="AlphaFoldDB" id="A0A9Y3VNW9"/>
<dbReference type="InterPro" id="IPR027921">
    <property type="entry name" value="NOPCHAP1"/>
</dbReference>
<dbReference type="Proteomes" id="UP000695023">
    <property type="component" value="Unplaced"/>
</dbReference>
<feature type="compositionally biased region" description="Acidic residues" evidence="1">
    <location>
        <begin position="121"/>
        <end position="142"/>
    </location>
</feature>
<gene>
    <name evidence="3" type="primary">nopchap1</name>
</gene>
<evidence type="ECO:0000313" key="3">
    <source>
        <dbReference type="RefSeq" id="XP_005742691.1"/>
    </source>
</evidence>